<name>A0A0F9A4C3_9ZZZZ</name>
<organism evidence="1">
    <name type="scientific">marine sediment metagenome</name>
    <dbReference type="NCBI Taxonomy" id="412755"/>
    <lineage>
        <taxon>unclassified sequences</taxon>
        <taxon>metagenomes</taxon>
        <taxon>ecological metagenomes</taxon>
    </lineage>
</organism>
<accession>A0A0F9A4C3</accession>
<evidence type="ECO:0000313" key="1">
    <source>
        <dbReference type="EMBL" id="KKL04310.1"/>
    </source>
</evidence>
<feature type="non-terminal residue" evidence="1">
    <location>
        <position position="120"/>
    </location>
</feature>
<comment type="caution">
    <text evidence="1">The sequence shown here is derived from an EMBL/GenBank/DDBJ whole genome shotgun (WGS) entry which is preliminary data.</text>
</comment>
<reference evidence="1" key="1">
    <citation type="journal article" date="2015" name="Nature">
        <title>Complex archaea that bridge the gap between prokaryotes and eukaryotes.</title>
        <authorList>
            <person name="Spang A."/>
            <person name="Saw J.H."/>
            <person name="Jorgensen S.L."/>
            <person name="Zaremba-Niedzwiedzka K."/>
            <person name="Martijn J."/>
            <person name="Lind A.E."/>
            <person name="van Eijk R."/>
            <person name="Schleper C."/>
            <person name="Guy L."/>
            <person name="Ettema T.J."/>
        </authorList>
    </citation>
    <scope>NUCLEOTIDE SEQUENCE</scope>
</reference>
<proteinExistence type="predicted"/>
<sequence>MTTPRIEVKESGPKAPVNVLHCTGCDEDFYYADYLTDLSEEEYLRQCIREASEHDCFAAGRVGYVVNPNEDELQVSSLARFHERDSEGRCLMCLRFGEKQSLLRRAQNTNDKTERAVLLE</sequence>
<protein>
    <submittedName>
        <fullName evidence="1">Uncharacterized protein</fullName>
    </submittedName>
</protein>
<dbReference type="EMBL" id="LAZR01044577">
    <property type="protein sequence ID" value="KKL04310.1"/>
    <property type="molecule type" value="Genomic_DNA"/>
</dbReference>
<gene>
    <name evidence="1" type="ORF">LCGC14_2617370</name>
</gene>
<dbReference type="AlphaFoldDB" id="A0A0F9A4C3"/>